<evidence type="ECO:0000313" key="2">
    <source>
        <dbReference type="EMBL" id="SMH32186.1"/>
    </source>
</evidence>
<keyword evidence="3" id="KW-1185">Reference proteome</keyword>
<dbReference type="OrthoDB" id="8028712at2"/>
<dbReference type="InterPro" id="IPR011009">
    <property type="entry name" value="Kinase-like_dom_sf"/>
</dbReference>
<dbReference type="SUPFAM" id="SSF56112">
    <property type="entry name" value="Protein kinase-like (PK-like)"/>
    <property type="match status" value="1"/>
</dbReference>
<evidence type="ECO:0000313" key="3">
    <source>
        <dbReference type="Proteomes" id="UP000193083"/>
    </source>
</evidence>
<gene>
    <name evidence="2" type="ORF">SAMN02982922_1259</name>
</gene>
<name>A0A1X7N4C0_9HYPH</name>
<dbReference type="EMBL" id="FXBL01000004">
    <property type="protein sequence ID" value="SMH32186.1"/>
    <property type="molecule type" value="Genomic_DNA"/>
</dbReference>
<organism evidence="2 3">
    <name type="scientific">Mesorhizobium australicum</name>
    <dbReference type="NCBI Taxonomy" id="536018"/>
    <lineage>
        <taxon>Bacteria</taxon>
        <taxon>Pseudomonadati</taxon>
        <taxon>Pseudomonadota</taxon>
        <taxon>Alphaproteobacteria</taxon>
        <taxon>Hyphomicrobiales</taxon>
        <taxon>Phyllobacteriaceae</taxon>
        <taxon>Mesorhizobium</taxon>
    </lineage>
</organism>
<reference evidence="2 3" key="1">
    <citation type="submission" date="2017-04" db="EMBL/GenBank/DDBJ databases">
        <authorList>
            <person name="Afonso C.L."/>
            <person name="Miller P.J."/>
            <person name="Scott M.A."/>
            <person name="Spackman E."/>
            <person name="Goraichik I."/>
            <person name="Dimitrov K.M."/>
            <person name="Suarez D.L."/>
            <person name="Swayne D.E."/>
        </authorList>
    </citation>
    <scope>NUCLEOTIDE SEQUENCE [LARGE SCALE GENOMIC DNA]</scope>
    <source>
        <strain evidence="2 3">B5P</strain>
    </source>
</reference>
<feature type="region of interest" description="Disordered" evidence="1">
    <location>
        <begin position="270"/>
        <end position="292"/>
    </location>
</feature>
<dbReference type="GO" id="GO:0016740">
    <property type="term" value="F:transferase activity"/>
    <property type="evidence" value="ECO:0007669"/>
    <property type="project" value="UniProtKB-KW"/>
</dbReference>
<protein>
    <submittedName>
        <fullName evidence="2">tRNA A-37 threonylcarbamoyl transferase component Bud32</fullName>
    </submittedName>
</protein>
<dbReference type="Proteomes" id="UP000193083">
    <property type="component" value="Unassembled WGS sequence"/>
</dbReference>
<dbReference type="RefSeq" id="WP_085463363.1">
    <property type="nucleotide sequence ID" value="NZ_FXBL01000004.1"/>
</dbReference>
<keyword evidence="2" id="KW-0808">Transferase</keyword>
<evidence type="ECO:0000256" key="1">
    <source>
        <dbReference type="SAM" id="MobiDB-lite"/>
    </source>
</evidence>
<dbReference type="AlphaFoldDB" id="A0A1X7N4C0"/>
<accession>A0A1X7N4C0</accession>
<sequence>MDRTQSETDEELSPAGLEALLKLVVASERSRVGSVEVDGRTVWIKRYGVEARSAAKWLHRVISPLMPLPFLRSSPAASAAGLAAREMRKAAAFRAAGFPTVTIFYGQGDVIAMSDAGTIVQEEINRLRRNAPERHDDMLVACAEAIARVHLAGLCHGRPHPRDMLVKGRMFGFLDFEEEPEASMPLETAQARDVWLLFLQIAGQALRPETPKRAFAAYRQIAPPAVIRELRSVVGFFSLFSPLLRIPGRFLGRDGQRMLAGTSFLKSALSKDEASHPNLPGPTGELRKSSHD</sequence>
<proteinExistence type="predicted"/>